<dbReference type="Proteomes" id="UP000467322">
    <property type="component" value="Unassembled WGS sequence"/>
</dbReference>
<dbReference type="GO" id="GO:0003700">
    <property type="term" value="F:DNA-binding transcription factor activity"/>
    <property type="evidence" value="ECO:0007669"/>
    <property type="project" value="InterPro"/>
</dbReference>
<accession>A0A845M6S8</accession>
<evidence type="ECO:0000313" key="3">
    <source>
        <dbReference type="Proteomes" id="UP000467322"/>
    </source>
</evidence>
<evidence type="ECO:0000259" key="1">
    <source>
        <dbReference type="Pfam" id="PF12802"/>
    </source>
</evidence>
<evidence type="ECO:0000313" key="2">
    <source>
        <dbReference type="EMBL" id="MZR14972.1"/>
    </source>
</evidence>
<dbReference type="EMBL" id="WTUX01000019">
    <property type="protein sequence ID" value="MZR14972.1"/>
    <property type="molecule type" value="Genomic_DNA"/>
</dbReference>
<comment type="caution">
    <text evidence="2">The sequence shown here is derived from an EMBL/GenBank/DDBJ whole genome shotgun (WGS) entry which is preliminary data.</text>
</comment>
<proteinExistence type="predicted"/>
<dbReference type="Gene3D" id="1.10.10.10">
    <property type="entry name" value="Winged helix-like DNA-binding domain superfamily/Winged helix DNA-binding domain"/>
    <property type="match status" value="1"/>
</dbReference>
<dbReference type="SUPFAM" id="SSF46785">
    <property type="entry name" value="Winged helix' DNA-binding domain"/>
    <property type="match status" value="1"/>
</dbReference>
<feature type="domain" description="HTH marR-type" evidence="1">
    <location>
        <begin position="6"/>
        <end position="57"/>
    </location>
</feature>
<name>A0A845M6S8_9RHOB</name>
<dbReference type="Pfam" id="PF00480">
    <property type="entry name" value="ROK"/>
    <property type="match status" value="1"/>
</dbReference>
<dbReference type="InterPro" id="IPR043129">
    <property type="entry name" value="ATPase_NBD"/>
</dbReference>
<dbReference type="GO" id="GO:0019262">
    <property type="term" value="P:N-acetylneuraminate catabolic process"/>
    <property type="evidence" value="ECO:0007669"/>
    <property type="project" value="TreeGrafter"/>
</dbReference>
<dbReference type="InterPro" id="IPR036388">
    <property type="entry name" value="WH-like_DNA-bd_sf"/>
</dbReference>
<dbReference type="InterPro" id="IPR036390">
    <property type="entry name" value="WH_DNA-bd_sf"/>
</dbReference>
<dbReference type="AlphaFoldDB" id="A0A845M6S8"/>
<organism evidence="2 3">
    <name type="scientific">Maritimibacter harenae</name>
    <dbReference type="NCBI Taxonomy" id="2606218"/>
    <lineage>
        <taxon>Bacteria</taxon>
        <taxon>Pseudomonadati</taxon>
        <taxon>Pseudomonadota</taxon>
        <taxon>Alphaproteobacteria</taxon>
        <taxon>Rhodobacterales</taxon>
        <taxon>Roseobacteraceae</taxon>
        <taxon>Maritimibacter</taxon>
    </lineage>
</organism>
<protein>
    <submittedName>
        <fullName evidence="2">ROK family protein</fullName>
    </submittedName>
</protein>
<dbReference type="PANTHER" id="PTHR18964">
    <property type="entry name" value="ROK (REPRESSOR, ORF, KINASE) FAMILY"/>
    <property type="match status" value="1"/>
</dbReference>
<dbReference type="CDD" id="cd23763">
    <property type="entry name" value="ASKHA_ATPase_ROK"/>
    <property type="match status" value="1"/>
</dbReference>
<keyword evidence="3" id="KW-1185">Reference proteome</keyword>
<dbReference type="SUPFAM" id="SSF53067">
    <property type="entry name" value="Actin-like ATPase domain"/>
    <property type="match status" value="1"/>
</dbReference>
<dbReference type="InterPro" id="IPR000600">
    <property type="entry name" value="ROK"/>
</dbReference>
<dbReference type="GO" id="GO:0009384">
    <property type="term" value="F:N-acylmannosamine kinase activity"/>
    <property type="evidence" value="ECO:0007669"/>
    <property type="project" value="TreeGrafter"/>
</dbReference>
<sequence>MRARNERLVLTLLRRRGSLAKAEIARLTGLSAQTAARLIHALEEDGLIKRGDPQRGRVGQPSIPMSLDPEGAYFMGLKVGRRSVELVLTDFLGSIVERRKQVYDYPGFDKVLDFAVSRAEDITQALGKGRQSRVAGLGIAMPFHLWSWAPRIGVSPELMADWKTRDLGTELGQRIDLPVFLQNDATAACSAELVFGGSDLPANFASFYIAFFIGGGLVLRGSLFTGATGNAAGFGPLLVPDLNGEIRPLIDLASLSTLESRLIREGLDVRHIWENPEDWNLPAGIVDGWLAEAAHALAYAIRATQTTLDLEAILIDGWLPRDMLADLTARTAEVLDGIDMTGMSRPRIEAGSLGADARPLGAASLPLNARYLIE</sequence>
<gene>
    <name evidence="2" type="ORF">GQE99_18280</name>
</gene>
<dbReference type="InterPro" id="IPR000835">
    <property type="entry name" value="HTH_MarR-typ"/>
</dbReference>
<dbReference type="Pfam" id="PF12802">
    <property type="entry name" value="MarR_2"/>
    <property type="match status" value="1"/>
</dbReference>
<dbReference type="PANTHER" id="PTHR18964:SF169">
    <property type="entry name" value="N-ACETYLMANNOSAMINE KINASE"/>
    <property type="match status" value="1"/>
</dbReference>
<dbReference type="Gene3D" id="3.30.420.40">
    <property type="match status" value="2"/>
</dbReference>
<reference evidence="2 3" key="1">
    <citation type="submission" date="2019-12" db="EMBL/GenBank/DDBJ databases">
        <title>Maritimibacter sp. nov. sp. isolated from sea sand.</title>
        <authorList>
            <person name="Kim J."/>
            <person name="Jeong S.E."/>
            <person name="Jung H.S."/>
            <person name="Jeon C.O."/>
        </authorList>
    </citation>
    <scope>NUCLEOTIDE SEQUENCE [LARGE SCALE GENOMIC DNA]</scope>
    <source>
        <strain evidence="2 3">DP07</strain>
    </source>
</reference>